<dbReference type="PANTHER" id="PTHR12110">
    <property type="entry name" value="HYDROXYPYRUVATE ISOMERASE"/>
    <property type="match status" value="1"/>
</dbReference>
<evidence type="ECO:0000259" key="1">
    <source>
        <dbReference type="Pfam" id="PF01261"/>
    </source>
</evidence>
<dbReference type="Proteomes" id="UP000053750">
    <property type="component" value="Unassembled WGS sequence"/>
</dbReference>
<sequence length="258" mass="29813">MNISIASYSFHGMFNEGRIDLFGYLESLKYRYHVSGADIWNIMLASYEDDYLRKIRSAMDEKELHLANLCVDGAHVWEEDPELREKHYRNALQNLRAAEILGAQTVRIDMGGQELGMTEEQFEYTVKIYKEYARRAEDGGYKVGPENHWGTSRDPENIRKLVEAVDSPAFGILLHLENWDADKENGDKLCAKYAFHTHFAAWVLPSYEEKIGNLMDAGYTGHYSVEHHSGNNEYVEVEWQLANIRRLLTKLKQESNKG</sequence>
<dbReference type="InterPro" id="IPR050312">
    <property type="entry name" value="IolE/XylAMocC-like"/>
</dbReference>
<dbReference type="RefSeq" id="WP_036583819.1">
    <property type="nucleotide sequence ID" value="NZ_KK082153.1"/>
</dbReference>
<dbReference type="SUPFAM" id="SSF51658">
    <property type="entry name" value="Xylose isomerase-like"/>
    <property type="match status" value="1"/>
</dbReference>
<dbReference type="InterPro" id="IPR036237">
    <property type="entry name" value="Xyl_isomerase-like_sf"/>
</dbReference>
<protein>
    <submittedName>
        <fullName evidence="2">Xylose isomerase</fullName>
    </submittedName>
</protein>
<dbReference type="InterPro" id="IPR013022">
    <property type="entry name" value="Xyl_isomerase-like_TIM-brl"/>
</dbReference>
<evidence type="ECO:0000313" key="2">
    <source>
        <dbReference type="EMBL" id="EXX86716.1"/>
    </source>
</evidence>
<keyword evidence="3" id="KW-1185">Reference proteome</keyword>
<name>A0A9W5S0M6_9BACL</name>
<dbReference type="Pfam" id="PF01261">
    <property type="entry name" value="AP_endonuc_2"/>
    <property type="match status" value="1"/>
</dbReference>
<proteinExistence type="predicted"/>
<organism evidence="2 3">
    <name type="scientific">Paenibacillus darwinianus</name>
    <dbReference type="NCBI Taxonomy" id="1380763"/>
    <lineage>
        <taxon>Bacteria</taxon>
        <taxon>Bacillati</taxon>
        <taxon>Bacillota</taxon>
        <taxon>Bacilli</taxon>
        <taxon>Bacillales</taxon>
        <taxon>Paenibacillaceae</taxon>
        <taxon>Paenibacillus</taxon>
    </lineage>
</organism>
<keyword evidence="2" id="KW-0413">Isomerase</keyword>
<accession>A0A9W5S0M6</accession>
<evidence type="ECO:0000313" key="3">
    <source>
        <dbReference type="Proteomes" id="UP000053750"/>
    </source>
</evidence>
<dbReference type="EMBL" id="JFHU01000181">
    <property type="protein sequence ID" value="EXX86716.1"/>
    <property type="molecule type" value="Genomic_DNA"/>
</dbReference>
<feature type="domain" description="Xylose isomerase-like TIM barrel" evidence="1">
    <location>
        <begin position="44"/>
        <end position="205"/>
    </location>
</feature>
<dbReference type="GO" id="GO:0016853">
    <property type="term" value="F:isomerase activity"/>
    <property type="evidence" value="ECO:0007669"/>
    <property type="project" value="UniProtKB-KW"/>
</dbReference>
<dbReference type="Gene3D" id="3.20.20.150">
    <property type="entry name" value="Divalent-metal-dependent TIM barrel enzymes"/>
    <property type="match status" value="1"/>
</dbReference>
<dbReference type="PANTHER" id="PTHR12110:SF53">
    <property type="entry name" value="BLR5974 PROTEIN"/>
    <property type="match status" value="1"/>
</dbReference>
<dbReference type="OrthoDB" id="2843715at2"/>
<comment type="caution">
    <text evidence="2">The sequence shown here is derived from an EMBL/GenBank/DDBJ whole genome shotgun (WGS) entry which is preliminary data.</text>
</comment>
<dbReference type="AlphaFoldDB" id="A0A9W5S0M6"/>
<reference evidence="2 3" key="1">
    <citation type="submission" date="2014-02" db="EMBL/GenBank/DDBJ databases">
        <title>Genome sequence of Paenibacillus darwinianus reveals adaptive mechanisms for survival in Antarctic soils.</title>
        <authorList>
            <person name="Dsouza M."/>
            <person name="Taylor M.W."/>
            <person name="Turner S.J."/>
            <person name="Aislabie J."/>
        </authorList>
    </citation>
    <scope>NUCLEOTIDE SEQUENCE [LARGE SCALE GENOMIC DNA]</scope>
    <source>
        <strain evidence="2 3">CE1</strain>
    </source>
</reference>
<gene>
    <name evidence="2" type="ORF">BG53_05610</name>
</gene>